<dbReference type="AlphaFoldDB" id="A0A853IQF9"/>
<dbReference type="EMBL" id="JACCKB010000301">
    <property type="protein sequence ID" value="NYZ70156.1"/>
    <property type="molecule type" value="Genomic_DNA"/>
</dbReference>
<sequence>TCWADPDLNTPDALADGKVYFNFDFTPPTPAEHITFNATLTDDYFKEVLSARQ</sequence>
<gene>
    <name evidence="1" type="ORF">H0A36_29525</name>
</gene>
<keyword evidence="2" id="KW-1185">Reference proteome</keyword>
<name>A0A853IQF9_9GAMM</name>
<comment type="caution">
    <text evidence="1">The sequence shown here is derived from an EMBL/GenBank/DDBJ whole genome shotgun (WGS) entry which is preliminary data.</text>
</comment>
<dbReference type="Proteomes" id="UP000569732">
    <property type="component" value="Unassembled WGS sequence"/>
</dbReference>
<feature type="non-terminal residue" evidence="1">
    <location>
        <position position="1"/>
    </location>
</feature>
<accession>A0A853IQF9</accession>
<organism evidence="1 2">
    <name type="scientific">Spartinivicinus marinus</name>
    <dbReference type="NCBI Taxonomy" id="2994442"/>
    <lineage>
        <taxon>Bacteria</taxon>
        <taxon>Pseudomonadati</taxon>
        <taxon>Pseudomonadota</taxon>
        <taxon>Gammaproteobacteria</taxon>
        <taxon>Oceanospirillales</taxon>
        <taxon>Zooshikellaceae</taxon>
        <taxon>Spartinivicinus</taxon>
    </lineage>
</organism>
<proteinExistence type="predicted"/>
<protein>
    <submittedName>
        <fullName evidence="1">Phage tail protein</fullName>
    </submittedName>
</protein>
<evidence type="ECO:0000313" key="2">
    <source>
        <dbReference type="Proteomes" id="UP000569732"/>
    </source>
</evidence>
<evidence type="ECO:0000313" key="1">
    <source>
        <dbReference type="EMBL" id="NYZ70156.1"/>
    </source>
</evidence>
<reference evidence="1 2" key="1">
    <citation type="submission" date="2020-07" db="EMBL/GenBank/DDBJ databases">
        <title>Endozoicomonas sp. nov., isolated from sediment.</title>
        <authorList>
            <person name="Gu T."/>
        </authorList>
    </citation>
    <scope>NUCLEOTIDE SEQUENCE [LARGE SCALE GENOMIC DNA]</scope>
    <source>
        <strain evidence="1 2">SM1973</strain>
    </source>
</reference>